<dbReference type="Pfam" id="PF03562">
    <property type="entry name" value="MltA"/>
    <property type="match status" value="1"/>
</dbReference>
<dbReference type="PROSITE" id="PS51257">
    <property type="entry name" value="PROKAR_LIPOPROTEIN"/>
    <property type="match status" value="1"/>
</dbReference>
<name>A0ABS6XS71_9SPHN</name>
<dbReference type="InterPro" id="IPR005300">
    <property type="entry name" value="MltA_B"/>
</dbReference>
<organism evidence="9 10">
    <name type="scientific">Stakelama flava</name>
    <dbReference type="NCBI Taxonomy" id="2860338"/>
    <lineage>
        <taxon>Bacteria</taxon>
        <taxon>Pseudomonadati</taxon>
        <taxon>Pseudomonadota</taxon>
        <taxon>Alphaproteobacteria</taxon>
        <taxon>Sphingomonadales</taxon>
        <taxon>Sphingomonadaceae</taxon>
        <taxon>Stakelama</taxon>
    </lineage>
</organism>
<dbReference type="PANTHER" id="PTHR30124">
    <property type="entry name" value="MEMBRANE-BOUND LYTIC MUREIN TRANSGLYCOSYLASE A"/>
    <property type="match status" value="1"/>
</dbReference>
<evidence type="ECO:0000256" key="4">
    <source>
        <dbReference type="ARBA" id="ARBA00023316"/>
    </source>
</evidence>
<feature type="chain" id="PRO_5045757772" description="peptidoglycan lytic exotransglycosylase" evidence="7">
    <location>
        <begin position="21"/>
        <end position="399"/>
    </location>
</feature>
<keyword evidence="3" id="KW-0456">Lyase</keyword>
<evidence type="ECO:0000259" key="8">
    <source>
        <dbReference type="SMART" id="SM00925"/>
    </source>
</evidence>
<feature type="region of interest" description="Disordered" evidence="6">
    <location>
        <begin position="20"/>
        <end position="63"/>
    </location>
</feature>
<evidence type="ECO:0000256" key="1">
    <source>
        <dbReference type="ARBA" id="ARBA00001420"/>
    </source>
</evidence>
<dbReference type="InterPro" id="IPR010611">
    <property type="entry name" value="3D_dom"/>
</dbReference>
<evidence type="ECO:0000313" key="9">
    <source>
        <dbReference type="EMBL" id="MBW4332280.1"/>
    </source>
</evidence>
<dbReference type="CDD" id="cd14485">
    <property type="entry name" value="mltA_like_LT_A"/>
    <property type="match status" value="1"/>
</dbReference>
<reference evidence="9 10" key="1">
    <citation type="submission" date="2021-07" db="EMBL/GenBank/DDBJ databases">
        <title>Stakelama flava sp. nov., a novel endophytic bacterium isolated from branch of Kandelia candel.</title>
        <authorList>
            <person name="Tuo L."/>
        </authorList>
    </citation>
    <scope>NUCLEOTIDE SEQUENCE [LARGE SCALE GENOMIC DNA]</scope>
    <source>
        <strain evidence="9 10">CBK3Z-3</strain>
    </source>
</reference>
<dbReference type="SMART" id="SM00925">
    <property type="entry name" value="MltA"/>
    <property type="match status" value="1"/>
</dbReference>
<evidence type="ECO:0000313" key="10">
    <source>
        <dbReference type="Proteomes" id="UP001197214"/>
    </source>
</evidence>
<feature type="domain" description="Lytic transglycosylase MltA" evidence="8">
    <location>
        <begin position="139"/>
        <end position="296"/>
    </location>
</feature>
<dbReference type="Pfam" id="PF06725">
    <property type="entry name" value="3D"/>
    <property type="match status" value="1"/>
</dbReference>
<dbReference type="PANTHER" id="PTHR30124:SF0">
    <property type="entry name" value="MEMBRANE-BOUND LYTIC MUREIN TRANSGLYCOSYLASE A"/>
    <property type="match status" value="1"/>
</dbReference>
<accession>A0ABS6XS71</accession>
<dbReference type="RefSeq" id="WP_219239400.1">
    <property type="nucleotide sequence ID" value="NZ_JAHWZX010000022.1"/>
</dbReference>
<dbReference type="EMBL" id="JAHWZX010000022">
    <property type="protein sequence ID" value="MBW4332280.1"/>
    <property type="molecule type" value="Genomic_DNA"/>
</dbReference>
<evidence type="ECO:0000256" key="3">
    <source>
        <dbReference type="ARBA" id="ARBA00023239"/>
    </source>
</evidence>
<evidence type="ECO:0000256" key="5">
    <source>
        <dbReference type="ARBA" id="ARBA00030918"/>
    </source>
</evidence>
<dbReference type="Proteomes" id="UP001197214">
    <property type="component" value="Unassembled WGS sequence"/>
</dbReference>
<keyword evidence="10" id="KW-1185">Reference proteome</keyword>
<evidence type="ECO:0000256" key="6">
    <source>
        <dbReference type="SAM" id="MobiDB-lite"/>
    </source>
</evidence>
<keyword evidence="7" id="KW-0732">Signal</keyword>
<evidence type="ECO:0000256" key="7">
    <source>
        <dbReference type="SAM" id="SignalP"/>
    </source>
</evidence>
<sequence length="399" mass="41892">MRIWGALPLAAALAACSATAVPPSEGPAPTPSAGDTAQPKSAKPESAMAAGVTRGPSLAGPDIDTDMAKRALAAFRTSCPALVKRTDASGLTTGADWRDVCESAKTTHDDGAREFFIANFAAVRIGDGRAFATGYFEPEIAASRKQGGEYQTPIYSRPNDLIDVDLGQFSDSLAGKRVRGRIDGTDLIPYYDRTAIEQGALSGRGLELAWAADPVEVFFLQVQGSGRLRLRDGSVMRIGYAGQNGRAYTGIGKLMLDRGLIGKDQASMQGIVDWLHAHPAEGREVMRENKSFVFFHRLDGPGPIGALGLSVAARASVAADPAFVPLGAPVFLSMDRSEASGLWVAQDTGGAIKGSNRFDTFWGAGDDARRIAGGMAAHGTAFILLPKDAAKRVIADGTP</sequence>
<protein>
    <recommendedName>
        <fullName evidence="2">peptidoglycan lytic exotransglycosylase</fullName>
        <ecNumber evidence="2">4.2.2.n1</ecNumber>
    </recommendedName>
    <alternativeName>
        <fullName evidence="5">Murein hydrolase A</fullName>
    </alternativeName>
</protein>
<evidence type="ECO:0000256" key="2">
    <source>
        <dbReference type="ARBA" id="ARBA00012587"/>
    </source>
</evidence>
<dbReference type="PIRSF" id="PIRSF019422">
    <property type="entry name" value="MltA"/>
    <property type="match status" value="1"/>
</dbReference>
<comment type="caution">
    <text evidence="9">The sequence shown here is derived from an EMBL/GenBank/DDBJ whole genome shotgun (WGS) entry which is preliminary data.</text>
</comment>
<gene>
    <name evidence="9" type="ORF">KY084_15595</name>
</gene>
<dbReference type="EC" id="4.2.2.n1" evidence="2"/>
<proteinExistence type="predicted"/>
<dbReference type="InterPro" id="IPR026044">
    <property type="entry name" value="MltA"/>
</dbReference>
<keyword evidence="4" id="KW-0961">Cell wall biogenesis/degradation</keyword>
<feature type="signal peptide" evidence="7">
    <location>
        <begin position="1"/>
        <end position="20"/>
    </location>
</feature>
<dbReference type="CDD" id="cd14668">
    <property type="entry name" value="mlta_B"/>
    <property type="match status" value="1"/>
</dbReference>
<comment type="catalytic activity">
    <reaction evidence="1">
        <text>Exolytic cleavage of the (1-&gt;4)-beta-glycosidic linkage between N-acetylmuramic acid (MurNAc) and N-acetylglucosamine (GlcNAc) residues in peptidoglycan, from either the reducing or the non-reducing ends of the peptidoglycan chains, with concomitant formation of a 1,6-anhydrobond in the MurNAc residue.</text>
        <dbReference type="EC" id="4.2.2.n1"/>
    </reaction>
</comment>